<accession>A0AAV2TB77</accession>
<organism evidence="7 8">
    <name type="scientific">Calicophoron daubneyi</name>
    <name type="common">Rumen fluke</name>
    <name type="synonym">Paramphistomum daubneyi</name>
    <dbReference type="NCBI Taxonomy" id="300641"/>
    <lineage>
        <taxon>Eukaryota</taxon>
        <taxon>Metazoa</taxon>
        <taxon>Spiralia</taxon>
        <taxon>Lophotrochozoa</taxon>
        <taxon>Platyhelminthes</taxon>
        <taxon>Trematoda</taxon>
        <taxon>Digenea</taxon>
        <taxon>Plagiorchiida</taxon>
        <taxon>Pronocephalata</taxon>
        <taxon>Paramphistomoidea</taxon>
        <taxon>Paramphistomidae</taxon>
        <taxon>Calicophoron</taxon>
    </lineage>
</organism>
<protein>
    <recommendedName>
        <fullName evidence="2">Vacuolar fusion protein MON1 homolog</fullName>
    </recommendedName>
</protein>
<feature type="domain" description="FUZ/MON1/HPS1 second Longin" evidence="5">
    <location>
        <begin position="269"/>
        <end position="365"/>
    </location>
</feature>
<evidence type="ECO:0000259" key="4">
    <source>
        <dbReference type="Pfam" id="PF19036"/>
    </source>
</evidence>
<dbReference type="AlphaFoldDB" id="A0AAV2TB77"/>
<dbReference type="PANTHER" id="PTHR13027">
    <property type="entry name" value="SAND PROTEIN-RELATED"/>
    <property type="match status" value="1"/>
</dbReference>
<comment type="similarity">
    <text evidence="1 2">Belongs to the MON1/SAND family.</text>
</comment>
<dbReference type="InterPro" id="IPR043970">
    <property type="entry name" value="FUZ/MON1/HPS1_longin_3"/>
</dbReference>
<dbReference type="GO" id="GO:0032510">
    <property type="term" value="P:endosome to lysosome transport via multivesicular body sorting pathway"/>
    <property type="evidence" value="ECO:0007669"/>
    <property type="project" value="TreeGrafter"/>
</dbReference>
<dbReference type="InterPro" id="IPR004353">
    <property type="entry name" value="Mon1"/>
</dbReference>
<dbReference type="Pfam" id="PF19036">
    <property type="entry name" value="Fuz_longin_1"/>
    <property type="match status" value="1"/>
</dbReference>
<dbReference type="Pfam" id="PF19037">
    <property type="entry name" value="Fuz_longin_2"/>
    <property type="match status" value="1"/>
</dbReference>
<dbReference type="PRINTS" id="PR01546">
    <property type="entry name" value="YEAST73DUF"/>
</dbReference>
<proteinExistence type="inferred from homology"/>
<dbReference type="GO" id="GO:0035658">
    <property type="term" value="C:Mon1-Ccz1 complex"/>
    <property type="evidence" value="ECO:0007669"/>
    <property type="project" value="TreeGrafter"/>
</dbReference>
<reference evidence="7" key="1">
    <citation type="submission" date="2024-06" db="EMBL/GenBank/DDBJ databases">
        <authorList>
            <person name="Liu X."/>
            <person name="Lenzi L."/>
            <person name="Haldenby T S."/>
            <person name="Uol C."/>
        </authorList>
    </citation>
    <scope>NUCLEOTIDE SEQUENCE</scope>
</reference>
<evidence type="ECO:0000256" key="2">
    <source>
        <dbReference type="RuleBase" id="RU367048"/>
    </source>
</evidence>
<evidence type="ECO:0000313" key="7">
    <source>
        <dbReference type="EMBL" id="CAL5133319.1"/>
    </source>
</evidence>
<dbReference type="Proteomes" id="UP001497525">
    <property type="component" value="Unassembled WGS sequence"/>
</dbReference>
<dbReference type="GO" id="GO:0006623">
    <property type="term" value="P:protein targeting to vacuole"/>
    <property type="evidence" value="ECO:0007669"/>
    <property type="project" value="UniProtKB-UniRule"/>
</dbReference>
<feature type="region of interest" description="Disordered" evidence="3">
    <location>
        <begin position="51"/>
        <end position="94"/>
    </location>
</feature>
<feature type="domain" description="FUZ/MON1/HPS1 first Longin" evidence="4">
    <location>
        <begin position="107"/>
        <end position="226"/>
    </location>
</feature>
<dbReference type="InterPro" id="IPR043971">
    <property type="entry name" value="FUZ/MON1/HPS1_longin_2"/>
</dbReference>
<sequence>METSDEVGERTDTETDEEIIESDVVLRDPKEAHFLEEHISVRCTDAVKTILEQTRESVPPEPEEHDSDAERASLNTEPSNSESASESEREPVDESVMDVRWRHRDLHVFVLTEAGKPVYSRYGDEGRLSSIIGVMQALVSFVAAAGDELQFINANDRKFVFLCRPHLILVAVGLKCESTEQLVLCLGYVYSQILSLLSLKRMEQSFNKKQNLDLRRLLIGDRQLISSVIDFAESSFGSFLQANSCVPLSPSTREGVSQIIIQAIKSRQDLVFAILLSQSHVITIVRMKGYSLHPSDIHLIINLVCSSQSLKSVQTHWLPICLPKFDANGFLYAHISYMENDICLVLLSVDSTQFYTLQEAKNTIFERLRSVNDGEYLSAISAANFPSLLEIGIPELRHFVYKYIPTAQYVSSQWDLPYAAPVVDDSDLCSKDLSPSSHKVIPIGSLVSNVMLTYRRMHARLHSESHATRMIYQATPNEVFFASISDQFELYATFEPLVSKTAMAEIRKNLVKWITSNKHQLFALSSPTF</sequence>
<dbReference type="InterPro" id="IPR043972">
    <property type="entry name" value="FUZ/MON1/HPS1_longin_1"/>
</dbReference>
<evidence type="ECO:0000259" key="6">
    <source>
        <dbReference type="Pfam" id="PF19038"/>
    </source>
</evidence>
<evidence type="ECO:0000256" key="3">
    <source>
        <dbReference type="SAM" id="MobiDB-lite"/>
    </source>
</evidence>
<gene>
    <name evidence="7" type="ORF">CDAUBV1_LOCUS6578</name>
</gene>
<evidence type="ECO:0000256" key="1">
    <source>
        <dbReference type="ARBA" id="ARBA00008968"/>
    </source>
</evidence>
<feature type="domain" description="FUZ/MON1/HPS1 third Longin" evidence="6">
    <location>
        <begin position="395"/>
        <end position="518"/>
    </location>
</feature>
<feature type="region of interest" description="Disordered" evidence="3">
    <location>
        <begin position="1"/>
        <end position="24"/>
    </location>
</feature>
<evidence type="ECO:0000259" key="5">
    <source>
        <dbReference type="Pfam" id="PF19037"/>
    </source>
</evidence>
<dbReference type="PANTHER" id="PTHR13027:SF7">
    <property type="entry name" value="VACUOLAR FUSION PROTEIN MON1 HOMOLOG"/>
    <property type="match status" value="1"/>
</dbReference>
<name>A0AAV2TB77_CALDB</name>
<dbReference type="Pfam" id="PF19038">
    <property type="entry name" value="Fuz_longin_3"/>
    <property type="match status" value="1"/>
</dbReference>
<comment type="caution">
    <text evidence="7">The sequence shown here is derived from an EMBL/GenBank/DDBJ whole genome shotgun (WGS) entry which is preliminary data.</text>
</comment>
<evidence type="ECO:0000313" key="8">
    <source>
        <dbReference type="Proteomes" id="UP001497525"/>
    </source>
</evidence>
<dbReference type="EMBL" id="CAXLJL010000156">
    <property type="protein sequence ID" value="CAL5133319.1"/>
    <property type="molecule type" value="Genomic_DNA"/>
</dbReference>
<comment type="function">
    <text evidence="2">Plays an important role in membrane trafficking through the secretory apparatus.</text>
</comment>